<dbReference type="SUPFAM" id="SSF89919">
    <property type="entry name" value="Ribosome-binding factor A, RbfA"/>
    <property type="match status" value="1"/>
</dbReference>
<reference evidence="3 4" key="1">
    <citation type="submission" date="2019-02" db="EMBL/GenBank/DDBJ databases">
        <title>Prokaryotic population dynamics and viral predation in marine succession experiment using metagenomics: the confinement effect.</title>
        <authorList>
            <person name="Haro-Moreno J.M."/>
            <person name="Rodriguez-Valera F."/>
            <person name="Lopez-Perez M."/>
        </authorList>
    </citation>
    <scope>NUCLEOTIDE SEQUENCE [LARGE SCALE GENOMIC DNA]</scope>
    <source>
        <strain evidence="3">MED-G169</strain>
    </source>
</reference>
<proteinExistence type="inferred from homology"/>
<dbReference type="GO" id="GO:0043024">
    <property type="term" value="F:ribosomal small subunit binding"/>
    <property type="evidence" value="ECO:0007669"/>
    <property type="project" value="TreeGrafter"/>
</dbReference>
<gene>
    <name evidence="2 3" type="primary">rbfA</name>
    <name evidence="3" type="ORF">EVB02_04730</name>
</gene>
<dbReference type="NCBIfam" id="TIGR00082">
    <property type="entry name" value="rbfA"/>
    <property type="match status" value="1"/>
</dbReference>
<keyword evidence="1 2" id="KW-0690">Ribosome biogenesis</keyword>
<dbReference type="PROSITE" id="PS01319">
    <property type="entry name" value="RBFA"/>
    <property type="match status" value="1"/>
</dbReference>
<dbReference type="Gene3D" id="3.30.300.20">
    <property type="match status" value="1"/>
</dbReference>
<dbReference type="AlphaFoldDB" id="A0A520LJF0"/>
<dbReference type="PANTHER" id="PTHR33515">
    <property type="entry name" value="RIBOSOME-BINDING FACTOR A, CHLOROPLASTIC-RELATED"/>
    <property type="match status" value="1"/>
</dbReference>
<comment type="subunit">
    <text evidence="2">Monomer. Binds 30S ribosomal subunits, but not 50S ribosomal subunits or 70S ribosomes.</text>
</comment>
<comment type="function">
    <text evidence="2">One of several proteins that assist in the late maturation steps of the functional core of the 30S ribosomal subunit. Associates with free 30S ribosomal subunits (but not with 30S subunits that are part of 70S ribosomes or polysomes). Required for efficient processing of 16S rRNA. May interact with the 5'-terminal helix region of 16S rRNA.</text>
</comment>
<dbReference type="InterPro" id="IPR015946">
    <property type="entry name" value="KH_dom-like_a/b"/>
</dbReference>
<dbReference type="Proteomes" id="UP000318148">
    <property type="component" value="Unassembled WGS sequence"/>
</dbReference>
<comment type="subcellular location">
    <subcellularLocation>
        <location evidence="2">Cytoplasm</location>
    </subcellularLocation>
</comment>
<name>A0A520LJF0_9GAMM</name>
<evidence type="ECO:0000256" key="2">
    <source>
        <dbReference type="HAMAP-Rule" id="MF_00003"/>
    </source>
</evidence>
<comment type="caution">
    <text evidence="3">The sequence shown here is derived from an EMBL/GenBank/DDBJ whole genome shotgun (WGS) entry which is preliminary data.</text>
</comment>
<sequence>MSKEFSRSERISEGIQKALSKLIIDNIRDPRIGMVSINYVEVSKDYAVAKVYVSFIDLLDSEAISSAVDALNGAASYLRKMLSSELALRSTPKLRFLVDKVGKRASQISDLIDQALAADAAVNGGASLKFDNDENKKR</sequence>
<evidence type="ECO:0000256" key="1">
    <source>
        <dbReference type="ARBA" id="ARBA00022517"/>
    </source>
</evidence>
<dbReference type="PANTHER" id="PTHR33515:SF1">
    <property type="entry name" value="RIBOSOME-BINDING FACTOR A, CHLOROPLASTIC-RELATED"/>
    <property type="match status" value="1"/>
</dbReference>
<dbReference type="GO" id="GO:0030490">
    <property type="term" value="P:maturation of SSU-rRNA"/>
    <property type="evidence" value="ECO:0007669"/>
    <property type="project" value="UniProtKB-UniRule"/>
</dbReference>
<dbReference type="InterPro" id="IPR000238">
    <property type="entry name" value="RbfA"/>
</dbReference>
<organism evidence="3 4">
    <name type="scientific">SAR92 clade bacterium</name>
    <dbReference type="NCBI Taxonomy" id="2315479"/>
    <lineage>
        <taxon>Bacteria</taxon>
        <taxon>Pseudomonadati</taxon>
        <taxon>Pseudomonadota</taxon>
        <taxon>Gammaproteobacteria</taxon>
        <taxon>Cellvibrionales</taxon>
        <taxon>Porticoccaceae</taxon>
        <taxon>SAR92 clade</taxon>
    </lineage>
</organism>
<comment type="similarity">
    <text evidence="2">Belongs to the RbfA family.</text>
</comment>
<dbReference type="EMBL" id="SHBO01000082">
    <property type="protein sequence ID" value="RZO01891.1"/>
    <property type="molecule type" value="Genomic_DNA"/>
</dbReference>
<evidence type="ECO:0000313" key="3">
    <source>
        <dbReference type="EMBL" id="RZO01891.1"/>
    </source>
</evidence>
<evidence type="ECO:0000313" key="4">
    <source>
        <dbReference type="Proteomes" id="UP000318148"/>
    </source>
</evidence>
<accession>A0A520LJF0</accession>
<dbReference type="InterPro" id="IPR020053">
    <property type="entry name" value="Ribosome-bd_factorA_CS"/>
</dbReference>
<dbReference type="Pfam" id="PF02033">
    <property type="entry name" value="RBFA"/>
    <property type="match status" value="1"/>
</dbReference>
<dbReference type="GO" id="GO:0005829">
    <property type="term" value="C:cytosol"/>
    <property type="evidence" value="ECO:0007669"/>
    <property type="project" value="TreeGrafter"/>
</dbReference>
<dbReference type="HAMAP" id="MF_00003">
    <property type="entry name" value="RbfA"/>
    <property type="match status" value="1"/>
</dbReference>
<dbReference type="InterPro" id="IPR023799">
    <property type="entry name" value="RbfA_dom_sf"/>
</dbReference>
<protein>
    <recommendedName>
        <fullName evidence="2">Ribosome-binding factor A</fullName>
    </recommendedName>
</protein>
<keyword evidence="2" id="KW-0963">Cytoplasm</keyword>